<dbReference type="EMBL" id="QXFU01001321">
    <property type="protein sequence ID" value="KAE9005013.1"/>
    <property type="molecule type" value="Genomic_DNA"/>
</dbReference>
<evidence type="ECO:0000313" key="5">
    <source>
        <dbReference type="Proteomes" id="UP000434957"/>
    </source>
</evidence>
<proteinExistence type="predicted"/>
<dbReference type="AlphaFoldDB" id="A0A6A4EPD6"/>
<evidence type="ECO:0000313" key="1">
    <source>
        <dbReference type="EMBL" id="KAE9005013.1"/>
    </source>
</evidence>
<accession>A0A6A4EPD6</accession>
<sequence>MMVLSATILTIREYVLASSDSALSANLLSDGAKLSNKSLFRRAKAVNADEERTQLADPLINKDHFTY</sequence>
<evidence type="ECO:0000313" key="6">
    <source>
        <dbReference type="Proteomes" id="UP000435112"/>
    </source>
</evidence>
<comment type="caution">
    <text evidence="3">The sequence shown here is derived from an EMBL/GenBank/DDBJ whole genome shotgun (WGS) entry which is preliminary data.</text>
</comment>
<organism evidence="3 5">
    <name type="scientific">Phytophthora rubi</name>
    <dbReference type="NCBI Taxonomy" id="129364"/>
    <lineage>
        <taxon>Eukaryota</taxon>
        <taxon>Sar</taxon>
        <taxon>Stramenopiles</taxon>
        <taxon>Oomycota</taxon>
        <taxon>Peronosporomycetes</taxon>
        <taxon>Peronosporales</taxon>
        <taxon>Peronosporaceae</taxon>
        <taxon>Phytophthora</taxon>
    </lineage>
</organism>
<gene>
    <name evidence="2" type="ORF">PR001_g16319</name>
    <name evidence="1" type="ORF">PR002_g16890</name>
    <name evidence="3" type="ORF">PR003_g17563</name>
</gene>
<keyword evidence="5" id="KW-1185">Reference proteome</keyword>
<reference evidence="3 5" key="1">
    <citation type="submission" date="2018-08" db="EMBL/GenBank/DDBJ databases">
        <title>Genomic investigation of the strawberry pathogen Phytophthora fragariae indicates pathogenicity is determined by transcriptional variation in three key races.</title>
        <authorList>
            <person name="Adams T.M."/>
            <person name="Armitage A.D."/>
            <person name="Sobczyk M.K."/>
            <person name="Bates H.J."/>
            <person name="Dunwell J.M."/>
            <person name="Nellist C.F."/>
            <person name="Harrison R.J."/>
        </authorList>
    </citation>
    <scope>NUCLEOTIDE SEQUENCE [LARGE SCALE GENOMIC DNA]</scope>
    <source>
        <strain evidence="2 4">SCRP249</strain>
        <strain evidence="1 6">SCRP324</strain>
        <strain evidence="3 5">SCRP333</strain>
    </source>
</reference>
<name>A0A6A4EPD6_9STRA</name>
<evidence type="ECO:0000313" key="3">
    <source>
        <dbReference type="EMBL" id="KAE9321059.1"/>
    </source>
</evidence>
<dbReference type="Proteomes" id="UP000435112">
    <property type="component" value="Unassembled WGS sequence"/>
</dbReference>
<dbReference type="Proteomes" id="UP000434957">
    <property type="component" value="Unassembled WGS sequence"/>
</dbReference>
<dbReference type="Proteomes" id="UP000429607">
    <property type="component" value="Unassembled WGS sequence"/>
</dbReference>
<protein>
    <submittedName>
        <fullName evidence="3">Uncharacterized protein</fullName>
    </submittedName>
</protein>
<evidence type="ECO:0000313" key="4">
    <source>
        <dbReference type="Proteomes" id="UP000429607"/>
    </source>
</evidence>
<dbReference type="EMBL" id="QXFT01001351">
    <property type="protein sequence ID" value="KAE9321059.1"/>
    <property type="molecule type" value="Genomic_DNA"/>
</dbReference>
<evidence type="ECO:0000313" key="2">
    <source>
        <dbReference type="EMBL" id="KAE9009916.1"/>
    </source>
</evidence>
<dbReference type="EMBL" id="QXFV01001280">
    <property type="protein sequence ID" value="KAE9009916.1"/>
    <property type="molecule type" value="Genomic_DNA"/>
</dbReference>